<protein>
    <recommendedName>
        <fullName evidence="1">sphingomyelin phosphodiesterase</fullName>
        <ecNumber evidence="1">3.1.4.12</ecNumber>
    </recommendedName>
</protein>
<evidence type="ECO:0000313" key="5">
    <source>
        <dbReference type="EMBL" id="KAK7604844.1"/>
    </source>
</evidence>
<evidence type="ECO:0000256" key="1">
    <source>
        <dbReference type="ARBA" id="ARBA00012369"/>
    </source>
</evidence>
<dbReference type="PANTHER" id="PTHR16320:SF24">
    <property type="entry name" value="PHOSPHODIESTERASE, PUTATIVE-RELATED"/>
    <property type="match status" value="1"/>
</dbReference>
<dbReference type="EC" id="3.1.4.12" evidence="1"/>
<comment type="caution">
    <text evidence="5">The sequence shown here is derived from an EMBL/GenBank/DDBJ whole genome shotgun (WGS) entry which is preliminary data.</text>
</comment>
<dbReference type="Proteomes" id="UP001367676">
    <property type="component" value="Unassembled WGS sequence"/>
</dbReference>
<dbReference type="InterPro" id="IPR015947">
    <property type="entry name" value="PUA-like_sf"/>
</dbReference>
<dbReference type="GO" id="GO:0046872">
    <property type="term" value="F:metal ion binding"/>
    <property type="evidence" value="ECO:0007669"/>
    <property type="project" value="UniProtKB-KW"/>
</dbReference>
<evidence type="ECO:0000313" key="6">
    <source>
        <dbReference type="Proteomes" id="UP001367676"/>
    </source>
</evidence>
<dbReference type="Gene3D" id="3.60.10.10">
    <property type="entry name" value="Endonuclease/exonuclease/phosphatase"/>
    <property type="match status" value="1"/>
</dbReference>
<evidence type="ECO:0000256" key="3">
    <source>
        <dbReference type="ARBA" id="ARBA00022801"/>
    </source>
</evidence>
<dbReference type="NCBIfam" id="TIGR00451">
    <property type="entry name" value="unchar_dom_2"/>
    <property type="match status" value="1"/>
</dbReference>
<dbReference type="AlphaFoldDB" id="A0AAN9U2P9"/>
<dbReference type="InterPro" id="IPR036974">
    <property type="entry name" value="PUA_sf"/>
</dbReference>
<dbReference type="InterPro" id="IPR036691">
    <property type="entry name" value="Endo/exonu/phosph_ase_sf"/>
</dbReference>
<dbReference type="Gene3D" id="2.30.130.10">
    <property type="entry name" value="PUA domain"/>
    <property type="match status" value="1"/>
</dbReference>
<sequence length="240" mass="26417">MGSGLCVFSKWPILDVLYHKWQVNGYVHKVLHADWYGGKGIGLCRLNVSGFKVNIYTCHTTAEYSENAEYIAHQVVQAFDVAQFIRVTSDNVDLSVLAADLNSEPDQMCYRIIKNFGGLTDSFEVNCIAYDTPLESRVPGQNFSFSDHEAILAKFKLTKSNSSDPFFLPLEQVDKGAIKFVLSGANIMCPGLTSPGAVLTSVEKGTTVVSFQISVNFSYDPIIYLIEASLSDLSTSELSL</sequence>
<dbReference type="SUPFAM" id="SSF88697">
    <property type="entry name" value="PUA domain-like"/>
    <property type="match status" value="1"/>
</dbReference>
<dbReference type="InterPro" id="IPR004521">
    <property type="entry name" value="Uncharacterised_CHP00451"/>
</dbReference>
<proteinExistence type="predicted"/>
<gene>
    <name evidence="5" type="ORF">V9T40_006030</name>
</gene>
<reference evidence="5 6" key="1">
    <citation type="submission" date="2024-03" db="EMBL/GenBank/DDBJ databases">
        <title>Adaptation during the transition from Ophiocordyceps entomopathogen to insect associate is accompanied by gene loss and intensified selection.</title>
        <authorList>
            <person name="Ward C.M."/>
            <person name="Onetto C.A."/>
            <person name="Borneman A.R."/>
        </authorList>
    </citation>
    <scope>NUCLEOTIDE SEQUENCE [LARGE SCALE GENOMIC DNA]</scope>
    <source>
        <strain evidence="5">AWRI1</strain>
        <tissue evidence="5">Single Adult Female</tissue>
    </source>
</reference>
<dbReference type="PANTHER" id="PTHR16320">
    <property type="entry name" value="SPHINGOMYELINASE FAMILY MEMBER"/>
    <property type="match status" value="1"/>
</dbReference>
<evidence type="ECO:0000256" key="2">
    <source>
        <dbReference type="ARBA" id="ARBA00022723"/>
    </source>
</evidence>
<accession>A0AAN9U2P9</accession>
<dbReference type="GO" id="GO:0004767">
    <property type="term" value="F:sphingomyelin phosphodiesterase activity"/>
    <property type="evidence" value="ECO:0007669"/>
    <property type="project" value="UniProtKB-EC"/>
</dbReference>
<keyword evidence="2" id="KW-0479">Metal-binding</keyword>
<dbReference type="GO" id="GO:0003723">
    <property type="term" value="F:RNA binding"/>
    <property type="evidence" value="ECO:0007669"/>
    <property type="project" value="InterPro"/>
</dbReference>
<dbReference type="InterPro" id="IPR038772">
    <property type="entry name" value="Sph/SMPD2-like"/>
</dbReference>
<dbReference type="PROSITE" id="PS50890">
    <property type="entry name" value="PUA"/>
    <property type="match status" value="1"/>
</dbReference>
<name>A0AAN9U2P9_9HEMI</name>
<dbReference type="EMBL" id="JBBCAQ010000003">
    <property type="protein sequence ID" value="KAK7604844.1"/>
    <property type="molecule type" value="Genomic_DNA"/>
</dbReference>
<organism evidence="5 6">
    <name type="scientific">Parthenolecanium corni</name>
    <dbReference type="NCBI Taxonomy" id="536013"/>
    <lineage>
        <taxon>Eukaryota</taxon>
        <taxon>Metazoa</taxon>
        <taxon>Ecdysozoa</taxon>
        <taxon>Arthropoda</taxon>
        <taxon>Hexapoda</taxon>
        <taxon>Insecta</taxon>
        <taxon>Pterygota</taxon>
        <taxon>Neoptera</taxon>
        <taxon>Paraneoptera</taxon>
        <taxon>Hemiptera</taxon>
        <taxon>Sternorrhyncha</taxon>
        <taxon>Coccoidea</taxon>
        <taxon>Coccidae</taxon>
        <taxon>Parthenolecanium</taxon>
    </lineage>
</organism>
<dbReference type="SUPFAM" id="SSF56219">
    <property type="entry name" value="DNase I-like"/>
    <property type="match status" value="1"/>
</dbReference>
<keyword evidence="4" id="KW-0460">Magnesium</keyword>
<keyword evidence="3" id="KW-0378">Hydrolase</keyword>
<keyword evidence="6" id="KW-1185">Reference proteome</keyword>
<evidence type="ECO:0000256" key="4">
    <source>
        <dbReference type="ARBA" id="ARBA00022842"/>
    </source>
</evidence>